<accession>F0XKT8</accession>
<gene>
    <name evidence="5" type="ORF">CMQ_8076</name>
</gene>
<protein>
    <submittedName>
        <fullName evidence="5">Ankyrin repeat protein</fullName>
    </submittedName>
</protein>
<dbReference type="AlphaFoldDB" id="F0XKT8"/>
<dbReference type="InterPro" id="IPR002110">
    <property type="entry name" value="Ankyrin_rpt"/>
</dbReference>
<dbReference type="OrthoDB" id="20872at2759"/>
<dbReference type="PANTHER" id="PTHR24198:SF165">
    <property type="entry name" value="ANKYRIN REPEAT-CONTAINING PROTEIN-RELATED"/>
    <property type="match status" value="1"/>
</dbReference>
<dbReference type="PROSITE" id="PS50088">
    <property type="entry name" value="ANK_REPEAT"/>
    <property type="match status" value="6"/>
</dbReference>
<dbReference type="InterPro" id="IPR036770">
    <property type="entry name" value="Ankyrin_rpt-contain_sf"/>
</dbReference>
<dbReference type="Proteomes" id="UP000007796">
    <property type="component" value="Unassembled WGS sequence"/>
</dbReference>
<dbReference type="Gene3D" id="1.25.40.20">
    <property type="entry name" value="Ankyrin repeat-containing domain"/>
    <property type="match status" value="3"/>
</dbReference>
<name>F0XKT8_GROCL</name>
<feature type="repeat" description="ANK" evidence="3">
    <location>
        <begin position="682"/>
        <end position="715"/>
    </location>
</feature>
<keyword evidence="4" id="KW-0472">Membrane</keyword>
<dbReference type="PROSITE" id="PS50297">
    <property type="entry name" value="ANK_REP_REGION"/>
    <property type="match status" value="4"/>
</dbReference>
<feature type="transmembrane region" description="Helical" evidence="4">
    <location>
        <begin position="20"/>
        <end position="40"/>
    </location>
</feature>
<dbReference type="RefSeq" id="XP_014171092.1">
    <property type="nucleotide sequence ID" value="XM_014315617.1"/>
</dbReference>
<feature type="repeat" description="ANK" evidence="3">
    <location>
        <begin position="649"/>
        <end position="681"/>
    </location>
</feature>
<dbReference type="SMART" id="SM00248">
    <property type="entry name" value="ANK"/>
    <property type="match status" value="10"/>
</dbReference>
<dbReference type="STRING" id="655863.F0XKT8"/>
<keyword evidence="6" id="KW-1185">Reference proteome</keyword>
<evidence type="ECO:0000256" key="1">
    <source>
        <dbReference type="ARBA" id="ARBA00022737"/>
    </source>
</evidence>
<reference evidence="5 6" key="1">
    <citation type="journal article" date="2011" name="Proc. Natl. Acad. Sci. U.S.A.">
        <title>Genome and transcriptome analyses of the mountain pine beetle-fungal symbiont Grosmannia clavigera, a lodgepole pine pathogen.</title>
        <authorList>
            <person name="DiGuistini S."/>
            <person name="Wang Y."/>
            <person name="Liao N.Y."/>
            <person name="Taylor G."/>
            <person name="Tanguay P."/>
            <person name="Feau N."/>
            <person name="Henrissat B."/>
            <person name="Chan S.K."/>
            <person name="Hesse-Orce U."/>
            <person name="Alamouti S.M."/>
            <person name="Tsui C.K.M."/>
            <person name="Docking R.T."/>
            <person name="Levasseur A."/>
            <person name="Haridas S."/>
            <person name="Robertson G."/>
            <person name="Birol I."/>
            <person name="Holt R.A."/>
            <person name="Marra M.A."/>
            <person name="Hamelin R.C."/>
            <person name="Hirst M."/>
            <person name="Jones S.J.M."/>
            <person name="Bohlmann J."/>
            <person name="Breuil C."/>
        </authorList>
    </citation>
    <scope>NUCLEOTIDE SEQUENCE [LARGE SCALE GENOMIC DNA]</scope>
    <source>
        <strain evidence="6">kw1407 / UAMH 11150</strain>
    </source>
</reference>
<proteinExistence type="predicted"/>
<dbReference type="InParanoid" id="F0XKT8"/>
<evidence type="ECO:0000256" key="3">
    <source>
        <dbReference type="PROSITE-ProRule" id="PRU00023"/>
    </source>
</evidence>
<keyword evidence="1" id="KW-0677">Repeat</keyword>
<dbReference type="eggNOG" id="KOG4177">
    <property type="taxonomic scope" value="Eukaryota"/>
</dbReference>
<evidence type="ECO:0000256" key="2">
    <source>
        <dbReference type="ARBA" id="ARBA00023043"/>
    </source>
</evidence>
<evidence type="ECO:0000256" key="4">
    <source>
        <dbReference type="SAM" id="Phobius"/>
    </source>
</evidence>
<evidence type="ECO:0000313" key="6">
    <source>
        <dbReference type="Proteomes" id="UP000007796"/>
    </source>
</evidence>
<feature type="repeat" description="ANK" evidence="3">
    <location>
        <begin position="616"/>
        <end position="648"/>
    </location>
</feature>
<evidence type="ECO:0000313" key="5">
    <source>
        <dbReference type="EMBL" id="EFX01610.1"/>
    </source>
</evidence>
<dbReference type="Pfam" id="PF12796">
    <property type="entry name" value="Ank_2"/>
    <property type="match status" value="3"/>
</dbReference>
<feature type="repeat" description="ANK" evidence="3">
    <location>
        <begin position="752"/>
        <end position="785"/>
    </location>
</feature>
<dbReference type="EMBL" id="GL629788">
    <property type="protein sequence ID" value="EFX01610.1"/>
    <property type="molecule type" value="Genomic_DNA"/>
</dbReference>
<keyword evidence="2 3" id="KW-0040">ANK repeat</keyword>
<organism evidence="6">
    <name type="scientific">Grosmannia clavigera (strain kw1407 / UAMH 11150)</name>
    <name type="common">Blue stain fungus</name>
    <name type="synonym">Graphiocladiella clavigera</name>
    <dbReference type="NCBI Taxonomy" id="655863"/>
    <lineage>
        <taxon>Eukaryota</taxon>
        <taxon>Fungi</taxon>
        <taxon>Dikarya</taxon>
        <taxon>Ascomycota</taxon>
        <taxon>Pezizomycotina</taxon>
        <taxon>Sordariomycetes</taxon>
        <taxon>Sordariomycetidae</taxon>
        <taxon>Ophiostomatales</taxon>
        <taxon>Ophiostomataceae</taxon>
        <taxon>Leptographium</taxon>
    </lineage>
</organism>
<feature type="repeat" description="ANK" evidence="3">
    <location>
        <begin position="583"/>
        <end position="615"/>
    </location>
</feature>
<feature type="repeat" description="ANK" evidence="3">
    <location>
        <begin position="855"/>
        <end position="887"/>
    </location>
</feature>
<keyword evidence="4" id="KW-1133">Transmembrane helix</keyword>
<dbReference type="GeneID" id="25981691"/>
<dbReference type="HOGENOM" id="CLU_316176_0_0_1"/>
<keyword evidence="4" id="KW-0812">Transmembrane</keyword>
<sequence>MDHLRREYNSDRGAKKQSYALTITGTLGIMAGTFICAAIVEAGTKEEVWRAADPEAMPIHVMWLQRGKNVGDQAFDSYAIYGTKGEQKIRVSRKSNNTTHLELWTLVGSSLTVVNSFVAEADQLSNAIETILNHLYRPNGDVVIKTFLQNQEKFELTLGVSVSKEGSCGPTAGDVGVSFTRKRSDDTWTPWKADNEKIRAVLSLWLSYFSQPGSSAQQEKKNLWVIGPDDDLTDILYDWWIYRGTEKRRQDSFELDPRLRSVVGDRVFDLRCRPDVMGRVDGSTGQISILTSDSLPRACSQYLLGCFLKSVIGCVEKLNGKTSVAPGVTSGEIHLMNDSVQLLAETLHQGGGGIVSLEDAHRLLVPSLSDAGLLPDALDVLEDKKAKLQSEQDRWAGTGATFRKLIDTFSDALGPYAPETARATDAMQAFAADFIDWRTTASARQKDRLRSLDELFWLHAASRHGLIGQVLQGVLDGLGVDTWDDEHETPISLVDQARTPGHHSAGHVLWCARGPPAGLMAIEHMGQTLQAEANQMILRLLLLNFRDEDNVLLEACMTGHGNTAFLIDILLESGIDATAKNKDGLTPVHIASNRGKERVVQALLEKKVDLEAQTPLKQTALHLAVLGRHESVVGLVLHAGSSKDARDSKKRTCLHLAAEEGQLDMARLLVKHGFDVNARDESGRTMLHISVTNSDAEMVQWLLSRGGVDVTAKDNDQSTALHQASRLGSGTIAQMMVEQAAGRTLLQARDKYGSTPFVIAGREDGREAVLRTMAEHGARMDAREEAGQGALEYAALMGHLEAVRFLVGRDVTARHRDGFKRTALHYAAWCKNTHSMAIAVLLLAHDAAVNAADKDGWTALHYACCVQKEEMVALLLASGADATREDRLGRTARSYQEGEIEINFWTRALPPPYPPMDIFADSF</sequence>
<dbReference type="PANTHER" id="PTHR24198">
    <property type="entry name" value="ANKYRIN REPEAT AND PROTEIN KINASE DOMAIN-CONTAINING PROTEIN"/>
    <property type="match status" value="1"/>
</dbReference>
<dbReference type="SUPFAM" id="SSF48403">
    <property type="entry name" value="Ankyrin repeat"/>
    <property type="match status" value="1"/>
</dbReference>